<evidence type="ECO:0000313" key="1">
    <source>
        <dbReference type="EnsemblMetazoa" id="PPA37993.1"/>
    </source>
</evidence>
<gene>
    <name evidence="1" type="primary">WBGene00276362</name>
</gene>
<reference evidence="1" key="2">
    <citation type="submission" date="2022-06" db="UniProtKB">
        <authorList>
            <consortium name="EnsemblMetazoa"/>
        </authorList>
    </citation>
    <scope>IDENTIFICATION</scope>
    <source>
        <strain evidence="1">PS312</strain>
    </source>
</reference>
<dbReference type="AlphaFoldDB" id="A0A2A6CHD3"/>
<reference evidence="2" key="1">
    <citation type="journal article" date="2008" name="Nat. Genet.">
        <title>The Pristionchus pacificus genome provides a unique perspective on nematode lifestyle and parasitism.</title>
        <authorList>
            <person name="Dieterich C."/>
            <person name="Clifton S.W."/>
            <person name="Schuster L.N."/>
            <person name="Chinwalla A."/>
            <person name="Delehaunty K."/>
            <person name="Dinkelacker I."/>
            <person name="Fulton L."/>
            <person name="Fulton R."/>
            <person name="Godfrey J."/>
            <person name="Minx P."/>
            <person name="Mitreva M."/>
            <person name="Roeseler W."/>
            <person name="Tian H."/>
            <person name="Witte H."/>
            <person name="Yang S.P."/>
            <person name="Wilson R.K."/>
            <person name="Sommer R.J."/>
        </authorList>
    </citation>
    <scope>NUCLEOTIDE SEQUENCE [LARGE SCALE GENOMIC DNA]</scope>
    <source>
        <strain evidence="2">PS312</strain>
    </source>
</reference>
<accession>A0A8R1YTE8</accession>
<name>A0A2A6CHD3_PRIPA</name>
<accession>A0A2A6CHD3</accession>
<dbReference type="EnsemblMetazoa" id="PPA37993.1">
    <property type="protein sequence ID" value="PPA37993.1"/>
    <property type="gene ID" value="WBGene00276362"/>
</dbReference>
<evidence type="ECO:0000313" key="2">
    <source>
        <dbReference type="Proteomes" id="UP000005239"/>
    </source>
</evidence>
<protein>
    <submittedName>
        <fullName evidence="1">Uncharacterized protein</fullName>
    </submittedName>
</protein>
<dbReference type="Proteomes" id="UP000005239">
    <property type="component" value="Unassembled WGS sequence"/>
</dbReference>
<keyword evidence="2" id="KW-1185">Reference proteome</keyword>
<sequence>MKFIGIDWRRERNRARAERRLTEVCRENVHGARREKCAAAAKKSRADQRTSRFAWEEGGGEEAVTAPEIIPIRTQQYLLLHPSPASPPKPAMGERGVGVEEAEPPTDEVRSFDSRYMRITAESALIIR</sequence>
<organism evidence="1 2">
    <name type="scientific">Pristionchus pacificus</name>
    <name type="common">Parasitic nematode worm</name>
    <dbReference type="NCBI Taxonomy" id="54126"/>
    <lineage>
        <taxon>Eukaryota</taxon>
        <taxon>Metazoa</taxon>
        <taxon>Ecdysozoa</taxon>
        <taxon>Nematoda</taxon>
        <taxon>Chromadorea</taxon>
        <taxon>Rhabditida</taxon>
        <taxon>Rhabditina</taxon>
        <taxon>Diplogasteromorpha</taxon>
        <taxon>Diplogasteroidea</taxon>
        <taxon>Neodiplogasteridae</taxon>
        <taxon>Pristionchus</taxon>
    </lineage>
</organism>
<proteinExistence type="predicted"/>